<evidence type="ECO:0000256" key="4">
    <source>
        <dbReference type="ARBA" id="ARBA00022842"/>
    </source>
</evidence>
<comment type="similarity">
    <text evidence="2">Belongs to the HAD-like hydrolase superfamily. CbbY/CbbZ/Gph/YieH family.</text>
</comment>
<evidence type="ECO:0000313" key="7">
    <source>
        <dbReference type="Proteomes" id="UP000186406"/>
    </source>
</evidence>
<dbReference type="SUPFAM" id="SSF56784">
    <property type="entry name" value="HAD-like"/>
    <property type="match status" value="1"/>
</dbReference>
<evidence type="ECO:0000313" key="6">
    <source>
        <dbReference type="EMBL" id="SHO65502.1"/>
    </source>
</evidence>
<proteinExistence type="inferred from homology"/>
<evidence type="ECO:0000256" key="3">
    <source>
        <dbReference type="ARBA" id="ARBA00022723"/>
    </source>
</evidence>
<keyword evidence="5" id="KW-0119">Carbohydrate metabolism</keyword>
<gene>
    <name evidence="6" type="ORF">SAMN02745172_02147</name>
</gene>
<dbReference type="Gene3D" id="3.40.50.1000">
    <property type="entry name" value="HAD superfamily/HAD-like"/>
    <property type="match status" value="1"/>
</dbReference>
<dbReference type="Pfam" id="PF00702">
    <property type="entry name" value="Hydrolase"/>
    <property type="match status" value="1"/>
</dbReference>
<protein>
    <submittedName>
        <fullName evidence="6">Haloacid dehalogenase superfamily, subfamily IA, variant 3 with third motif having DD or ED</fullName>
    </submittedName>
</protein>
<dbReference type="AlphaFoldDB" id="A0A1M7ZL08"/>
<comment type="cofactor">
    <cofactor evidence="1">
        <name>Mg(2+)</name>
        <dbReference type="ChEBI" id="CHEBI:18420"/>
    </cofactor>
</comment>
<dbReference type="InterPro" id="IPR006439">
    <property type="entry name" value="HAD-SF_hydro_IA"/>
</dbReference>
<name>A0A1M7ZL08_9HYPH</name>
<sequence length="246" mass="25619">MTDQPFLQDDGLPSASEIGGSAFSTRSASVCAVRDLGIEAIAWDIDGTLVDSEPLHHEALVAVCADLGVDVSDLSPDVFRGVHMVDVWAALLPRMPKHATMEGWIAATVDYYVAARHRLAAIEGAVETIEALAAMGIPQVCVSNSNRAVVDANIAALGIAPALRFSISLDDVAAGKPDPEPYLTAAVRLGLHPSQVLAVEDSRSGAMSARAAGLRLAAFIPGGLDAGEIGEADLVASRISRVLDLF</sequence>
<dbReference type="PANTHER" id="PTHR46193:SF18">
    <property type="entry name" value="HEXITOL PHOSPHATASE B"/>
    <property type="match status" value="1"/>
</dbReference>
<dbReference type="InterPro" id="IPR023214">
    <property type="entry name" value="HAD_sf"/>
</dbReference>
<dbReference type="PANTHER" id="PTHR46193">
    <property type="entry name" value="6-PHOSPHOGLUCONATE PHOSPHATASE"/>
    <property type="match status" value="1"/>
</dbReference>
<dbReference type="Proteomes" id="UP000186406">
    <property type="component" value="Unassembled WGS sequence"/>
</dbReference>
<evidence type="ECO:0000256" key="1">
    <source>
        <dbReference type="ARBA" id="ARBA00001946"/>
    </source>
</evidence>
<dbReference type="CDD" id="cd07505">
    <property type="entry name" value="HAD_BPGM-like"/>
    <property type="match status" value="1"/>
</dbReference>
<dbReference type="InterPro" id="IPR023198">
    <property type="entry name" value="PGP-like_dom2"/>
</dbReference>
<dbReference type="SFLD" id="SFLDS00003">
    <property type="entry name" value="Haloacid_Dehalogenase"/>
    <property type="match status" value="1"/>
</dbReference>
<dbReference type="InterPro" id="IPR036412">
    <property type="entry name" value="HAD-like_sf"/>
</dbReference>
<dbReference type="SFLD" id="SFLDG01129">
    <property type="entry name" value="C1.5:_HAD__Beta-PGM__Phosphata"/>
    <property type="match status" value="1"/>
</dbReference>
<dbReference type="RefSeq" id="WP_084564465.1">
    <property type="nucleotide sequence ID" value="NZ_FRXO01000004.1"/>
</dbReference>
<dbReference type="InterPro" id="IPR051600">
    <property type="entry name" value="Beta-PGM-like"/>
</dbReference>
<dbReference type="STRING" id="1123029.SAMN02745172_02147"/>
<keyword evidence="4" id="KW-0460">Magnesium</keyword>
<dbReference type="NCBIfam" id="TIGR01509">
    <property type="entry name" value="HAD-SF-IA-v3"/>
    <property type="match status" value="1"/>
</dbReference>
<reference evidence="6 7" key="1">
    <citation type="submission" date="2016-12" db="EMBL/GenBank/DDBJ databases">
        <authorList>
            <person name="Song W.-J."/>
            <person name="Kurnit D.M."/>
        </authorList>
    </citation>
    <scope>NUCLEOTIDE SEQUENCE [LARGE SCALE GENOMIC DNA]</scope>
    <source>
        <strain evidence="6 7">DSM 19599</strain>
    </source>
</reference>
<organism evidence="6 7">
    <name type="scientific">Pseudoxanthobacter soli DSM 19599</name>
    <dbReference type="NCBI Taxonomy" id="1123029"/>
    <lineage>
        <taxon>Bacteria</taxon>
        <taxon>Pseudomonadati</taxon>
        <taxon>Pseudomonadota</taxon>
        <taxon>Alphaproteobacteria</taxon>
        <taxon>Hyphomicrobiales</taxon>
        <taxon>Segnochrobactraceae</taxon>
        <taxon>Pseudoxanthobacter</taxon>
    </lineage>
</organism>
<dbReference type="OrthoDB" id="9800058at2"/>
<keyword evidence="3" id="KW-0479">Metal-binding</keyword>
<dbReference type="EMBL" id="FRXO01000004">
    <property type="protein sequence ID" value="SHO65502.1"/>
    <property type="molecule type" value="Genomic_DNA"/>
</dbReference>
<evidence type="ECO:0000256" key="5">
    <source>
        <dbReference type="ARBA" id="ARBA00023277"/>
    </source>
</evidence>
<accession>A0A1M7ZL08</accession>
<dbReference type="GO" id="GO:0003824">
    <property type="term" value="F:catalytic activity"/>
    <property type="evidence" value="ECO:0007669"/>
    <property type="project" value="UniProtKB-ARBA"/>
</dbReference>
<keyword evidence="7" id="KW-1185">Reference proteome</keyword>
<dbReference type="GO" id="GO:0046872">
    <property type="term" value="F:metal ion binding"/>
    <property type="evidence" value="ECO:0007669"/>
    <property type="project" value="UniProtKB-KW"/>
</dbReference>
<dbReference type="Gene3D" id="1.10.150.240">
    <property type="entry name" value="Putative phosphatase, domain 2"/>
    <property type="match status" value="1"/>
</dbReference>
<evidence type="ECO:0000256" key="2">
    <source>
        <dbReference type="ARBA" id="ARBA00006171"/>
    </source>
</evidence>